<sequence>MQVCVQTRDGKRSLYKSDRYGTAGDLKLQIGKVLHVPMGFSRLVFKKMILKNRVKLEDIGVKHMSTLELYWQPVIATEKRMREIELEEELKALEGLLVHEHMTESYDQMLKTGGISKSRLNHLRLVKAASAASLIQPVPAPAPGIPALAGDGTNDQSLKKNDEQDLEVSSEISDDEVELWDMLQNNSNRTSPDELPCKDELDELAVSDAVLELEPVVQVQPKLEAKDSQDWSKLEVRKESRDWSQLEEQKESSELNEPKTWDEFLADSDTDTNNEEIIANSH</sequence>
<dbReference type="Gene3D" id="3.10.20.90">
    <property type="entry name" value="Phosphatidylinositol 3-kinase Catalytic Subunit, Chain A, domain 1"/>
    <property type="match status" value="1"/>
</dbReference>
<dbReference type="CDD" id="cd17039">
    <property type="entry name" value="Ubl_ubiquitin_like"/>
    <property type="match status" value="1"/>
</dbReference>
<feature type="domain" description="Ubiquitin-like" evidence="2">
    <location>
        <begin position="1"/>
        <end position="69"/>
    </location>
</feature>
<name>A0AAU9G0W0_DROMD</name>
<evidence type="ECO:0000313" key="4">
    <source>
        <dbReference type="Proteomes" id="UP001500889"/>
    </source>
</evidence>
<dbReference type="PROSITE" id="PS50053">
    <property type="entry name" value="UBIQUITIN_2"/>
    <property type="match status" value="1"/>
</dbReference>
<dbReference type="Proteomes" id="UP001500889">
    <property type="component" value="Chromosome A"/>
</dbReference>
<feature type="region of interest" description="Disordered" evidence="1">
    <location>
        <begin position="145"/>
        <end position="172"/>
    </location>
</feature>
<feature type="region of interest" description="Disordered" evidence="1">
    <location>
        <begin position="223"/>
        <end position="282"/>
    </location>
</feature>
<keyword evidence="4" id="KW-1185">Reference proteome</keyword>
<accession>A0AAU9G0W0</accession>
<dbReference type="InterPro" id="IPR029071">
    <property type="entry name" value="Ubiquitin-like_domsf"/>
</dbReference>
<dbReference type="AlphaFoldDB" id="A0AAU9G0W0"/>
<organism evidence="3 4">
    <name type="scientific">Drosophila madeirensis</name>
    <name type="common">Fruit fly</name>
    <dbReference type="NCBI Taxonomy" id="30013"/>
    <lineage>
        <taxon>Eukaryota</taxon>
        <taxon>Metazoa</taxon>
        <taxon>Ecdysozoa</taxon>
        <taxon>Arthropoda</taxon>
        <taxon>Hexapoda</taxon>
        <taxon>Insecta</taxon>
        <taxon>Pterygota</taxon>
        <taxon>Neoptera</taxon>
        <taxon>Endopterygota</taxon>
        <taxon>Diptera</taxon>
        <taxon>Brachycera</taxon>
        <taxon>Muscomorpha</taxon>
        <taxon>Ephydroidea</taxon>
        <taxon>Drosophilidae</taxon>
        <taxon>Drosophila</taxon>
        <taxon>Sophophora</taxon>
    </lineage>
</organism>
<feature type="compositionally biased region" description="Acidic residues" evidence="1">
    <location>
        <begin position="264"/>
        <end position="274"/>
    </location>
</feature>
<dbReference type="EMBL" id="AP029266">
    <property type="protein sequence ID" value="BFG01235.1"/>
    <property type="molecule type" value="Genomic_DNA"/>
</dbReference>
<dbReference type="InterPro" id="IPR000626">
    <property type="entry name" value="Ubiquitin-like_dom"/>
</dbReference>
<evidence type="ECO:0000313" key="3">
    <source>
        <dbReference type="EMBL" id="BFG01235.1"/>
    </source>
</evidence>
<dbReference type="SUPFAM" id="SSF54236">
    <property type="entry name" value="Ubiquitin-like"/>
    <property type="match status" value="1"/>
</dbReference>
<feature type="compositionally biased region" description="Basic and acidic residues" evidence="1">
    <location>
        <begin position="223"/>
        <end position="262"/>
    </location>
</feature>
<evidence type="ECO:0000259" key="2">
    <source>
        <dbReference type="PROSITE" id="PS50053"/>
    </source>
</evidence>
<evidence type="ECO:0000256" key="1">
    <source>
        <dbReference type="SAM" id="MobiDB-lite"/>
    </source>
</evidence>
<proteinExistence type="predicted"/>
<protein>
    <recommendedName>
        <fullName evidence="2">Ubiquitin-like domain-containing protein</fullName>
    </recommendedName>
</protein>
<reference evidence="3 4" key="1">
    <citation type="submission" date="2024-02" db="EMBL/GenBank/DDBJ databases">
        <title>A chromosome-level genome assembly of Drosophila madeirensis, a fruit fly species endemic to Madeira island.</title>
        <authorList>
            <person name="Tomihara K."/>
            <person name="Llopart A."/>
            <person name="Yamamoto D."/>
        </authorList>
    </citation>
    <scope>NUCLEOTIDE SEQUENCE [LARGE SCALE GENOMIC DNA]</scope>
    <source>
        <strain evidence="3 4">RF1</strain>
    </source>
</reference>
<gene>
    <name evidence="3" type="ORF">DMAD_01035</name>
</gene>